<feature type="domain" description="HTH cro/C1-type" evidence="1">
    <location>
        <begin position="4"/>
        <end position="61"/>
    </location>
</feature>
<keyword evidence="3" id="KW-1185">Reference proteome</keyword>
<dbReference type="SMART" id="SM00530">
    <property type="entry name" value="HTH_XRE"/>
    <property type="match status" value="1"/>
</dbReference>
<dbReference type="RefSeq" id="WP_191281697.1">
    <property type="nucleotide sequence ID" value="NZ_BNAI01000001.1"/>
</dbReference>
<reference evidence="2" key="1">
    <citation type="journal article" date="2014" name="Int. J. Syst. Evol. Microbiol.">
        <title>Complete genome sequence of Corynebacterium casei LMG S-19264T (=DSM 44701T), isolated from a smear-ripened cheese.</title>
        <authorList>
            <consortium name="US DOE Joint Genome Institute (JGI-PGF)"/>
            <person name="Walter F."/>
            <person name="Albersmeier A."/>
            <person name="Kalinowski J."/>
            <person name="Ruckert C."/>
        </authorList>
    </citation>
    <scope>NUCLEOTIDE SEQUENCE</scope>
    <source>
        <strain evidence="2">CGMCC 1.16548</strain>
    </source>
</reference>
<name>A0A8J3M287_9MICO</name>
<proteinExistence type="predicted"/>
<comment type="caution">
    <text evidence="2">The sequence shown here is derived from an EMBL/GenBank/DDBJ whole genome shotgun (WGS) entry which is preliminary data.</text>
</comment>
<dbReference type="GO" id="GO:0003677">
    <property type="term" value="F:DNA binding"/>
    <property type="evidence" value="ECO:0007669"/>
    <property type="project" value="InterPro"/>
</dbReference>
<dbReference type="CDD" id="cd00093">
    <property type="entry name" value="HTH_XRE"/>
    <property type="match status" value="1"/>
</dbReference>
<evidence type="ECO:0000259" key="1">
    <source>
        <dbReference type="SMART" id="SM00530"/>
    </source>
</evidence>
<dbReference type="Gene3D" id="1.10.260.40">
    <property type="entry name" value="lambda repressor-like DNA-binding domains"/>
    <property type="match status" value="1"/>
</dbReference>
<accession>A0A8J3M287</accession>
<sequence>MSVLIRDARQRHSVGVRELARLCGVAGPTVVDWERSEAAGTIRVETLQRALAAMGERLVVSSRSRRPEFEPVDRREHRLGLELHRSVASKLVADPEAVVGSARSRLDPIRASLRGGARDWLDQWAQLIEGRDIGGLVAVMLGTTKHDIDMRSVSPFTGLLSPEEREEVLARVSATGS</sequence>
<dbReference type="AlphaFoldDB" id="A0A8J3M287"/>
<dbReference type="InterPro" id="IPR010982">
    <property type="entry name" value="Lambda_DNA-bd_dom_sf"/>
</dbReference>
<evidence type="ECO:0000313" key="3">
    <source>
        <dbReference type="Proteomes" id="UP000617531"/>
    </source>
</evidence>
<dbReference type="SUPFAM" id="SSF47413">
    <property type="entry name" value="lambda repressor-like DNA-binding domains"/>
    <property type="match status" value="1"/>
</dbReference>
<protein>
    <recommendedName>
        <fullName evidence="1">HTH cro/C1-type domain-containing protein</fullName>
    </recommendedName>
</protein>
<gene>
    <name evidence="2" type="ORF">GCM10011600_03990</name>
</gene>
<reference evidence="2" key="2">
    <citation type="submission" date="2020-09" db="EMBL/GenBank/DDBJ databases">
        <authorList>
            <person name="Sun Q."/>
            <person name="Zhou Y."/>
        </authorList>
    </citation>
    <scope>NUCLEOTIDE SEQUENCE</scope>
    <source>
        <strain evidence="2">CGMCC 1.16548</strain>
    </source>
</reference>
<dbReference type="InterPro" id="IPR001387">
    <property type="entry name" value="Cro/C1-type_HTH"/>
</dbReference>
<organism evidence="2 3">
    <name type="scientific">Pseudolysinimonas yzui</name>
    <dbReference type="NCBI Taxonomy" id="2708254"/>
    <lineage>
        <taxon>Bacteria</taxon>
        <taxon>Bacillati</taxon>
        <taxon>Actinomycetota</taxon>
        <taxon>Actinomycetes</taxon>
        <taxon>Micrococcales</taxon>
        <taxon>Microbacteriaceae</taxon>
        <taxon>Pseudolysinimonas</taxon>
    </lineage>
</organism>
<dbReference type="EMBL" id="BNAI01000001">
    <property type="protein sequence ID" value="GHF06584.1"/>
    <property type="molecule type" value="Genomic_DNA"/>
</dbReference>
<dbReference type="Proteomes" id="UP000617531">
    <property type="component" value="Unassembled WGS sequence"/>
</dbReference>
<evidence type="ECO:0000313" key="2">
    <source>
        <dbReference type="EMBL" id="GHF06584.1"/>
    </source>
</evidence>